<dbReference type="EC" id="5.4.99.62" evidence="2 6"/>
<comment type="pathway">
    <text evidence="6">Carbohydrate metabolism; D-ribose degradation; D-ribose 5-phosphate from beta-D-ribopyranose: step 1/2.</text>
</comment>
<keyword evidence="4 6" id="KW-0413">Isomerase</keyword>
<dbReference type="EMBL" id="JACHGR010000001">
    <property type="protein sequence ID" value="MBB6054328.1"/>
    <property type="molecule type" value="Genomic_DNA"/>
</dbReference>
<evidence type="ECO:0000256" key="5">
    <source>
        <dbReference type="ARBA" id="ARBA00023277"/>
    </source>
</evidence>
<dbReference type="SUPFAM" id="SSF102546">
    <property type="entry name" value="RbsD-like"/>
    <property type="match status" value="1"/>
</dbReference>
<dbReference type="RefSeq" id="WP_188025148.1">
    <property type="nucleotide sequence ID" value="NZ_JACHGR010000001.1"/>
</dbReference>
<dbReference type="GO" id="GO:0016872">
    <property type="term" value="F:intramolecular lyase activity"/>
    <property type="evidence" value="ECO:0007669"/>
    <property type="project" value="UniProtKB-UniRule"/>
</dbReference>
<feature type="binding site" evidence="6">
    <location>
        <position position="106"/>
    </location>
    <ligand>
        <name>substrate</name>
    </ligand>
</feature>
<accession>A0A841G645</accession>
<dbReference type="Gene3D" id="3.40.1650.10">
    <property type="entry name" value="RbsD-like domain"/>
    <property type="match status" value="1"/>
</dbReference>
<feature type="binding site" evidence="6">
    <location>
        <begin position="128"/>
        <end position="130"/>
    </location>
    <ligand>
        <name>substrate</name>
    </ligand>
</feature>
<comment type="catalytic activity">
    <reaction evidence="1 6">
        <text>beta-D-ribopyranose = beta-D-ribofuranose</text>
        <dbReference type="Rhea" id="RHEA:25432"/>
        <dbReference type="ChEBI" id="CHEBI:27476"/>
        <dbReference type="ChEBI" id="CHEBI:47002"/>
        <dbReference type="EC" id="5.4.99.62"/>
    </reaction>
</comment>
<comment type="similarity">
    <text evidence="6">Belongs to the RbsD / FucU family. RbsD subfamily.</text>
</comment>
<dbReference type="HAMAP" id="MF_01661">
    <property type="entry name" value="D_rib_pyranase"/>
    <property type="match status" value="1"/>
</dbReference>
<keyword evidence="5 6" id="KW-0119">Carbohydrate metabolism</keyword>
<gene>
    <name evidence="6" type="primary">rbsD</name>
    <name evidence="7" type="ORF">HNR75_000193</name>
</gene>
<evidence type="ECO:0000256" key="2">
    <source>
        <dbReference type="ARBA" id="ARBA00012862"/>
    </source>
</evidence>
<dbReference type="UniPathway" id="UPA00916">
    <property type="reaction ID" value="UER00888"/>
</dbReference>
<keyword evidence="8" id="KW-1185">Reference proteome</keyword>
<dbReference type="InterPro" id="IPR023064">
    <property type="entry name" value="D-ribose_pyranase"/>
</dbReference>
<feature type="binding site" evidence="6">
    <location>
        <position position="28"/>
    </location>
    <ligand>
        <name>substrate</name>
    </ligand>
</feature>
<dbReference type="InterPro" id="IPR023750">
    <property type="entry name" value="RbsD-like_sf"/>
</dbReference>
<evidence type="ECO:0000256" key="4">
    <source>
        <dbReference type="ARBA" id="ARBA00023235"/>
    </source>
</evidence>
<dbReference type="GO" id="GO:0062193">
    <property type="term" value="F:D-ribose pyranase activity"/>
    <property type="evidence" value="ECO:0007669"/>
    <property type="project" value="UniProtKB-EC"/>
</dbReference>
<dbReference type="NCBIfam" id="NF008761">
    <property type="entry name" value="PRK11797.1"/>
    <property type="match status" value="1"/>
</dbReference>
<evidence type="ECO:0000313" key="8">
    <source>
        <dbReference type="Proteomes" id="UP000585721"/>
    </source>
</evidence>
<comment type="caution">
    <text evidence="7">The sequence shown here is derived from an EMBL/GenBank/DDBJ whole genome shotgun (WGS) entry which is preliminary data.</text>
</comment>
<proteinExistence type="inferred from homology"/>
<dbReference type="GO" id="GO:0048029">
    <property type="term" value="F:monosaccharide binding"/>
    <property type="evidence" value="ECO:0007669"/>
    <property type="project" value="InterPro"/>
</dbReference>
<name>A0A841G645_9GAMM</name>
<dbReference type="Pfam" id="PF05025">
    <property type="entry name" value="RbsD_FucU"/>
    <property type="match status" value="1"/>
</dbReference>
<dbReference type="PANTHER" id="PTHR37831">
    <property type="entry name" value="D-RIBOSE PYRANASE"/>
    <property type="match status" value="1"/>
</dbReference>
<evidence type="ECO:0000313" key="7">
    <source>
        <dbReference type="EMBL" id="MBB6054328.1"/>
    </source>
</evidence>
<dbReference type="PANTHER" id="PTHR37831:SF1">
    <property type="entry name" value="D-RIBOSE PYRANASE"/>
    <property type="match status" value="1"/>
</dbReference>
<protein>
    <recommendedName>
        <fullName evidence="2 6">D-ribose pyranase</fullName>
        <ecNumber evidence="2 6">5.4.99.62</ecNumber>
    </recommendedName>
</protein>
<comment type="subcellular location">
    <subcellularLocation>
        <location evidence="6">Cytoplasm</location>
    </subcellularLocation>
</comment>
<dbReference type="InterPro" id="IPR007721">
    <property type="entry name" value="RbsD_FucU"/>
</dbReference>
<feature type="active site" description="Proton donor" evidence="6">
    <location>
        <position position="20"/>
    </location>
</feature>
<dbReference type="GO" id="GO:0019303">
    <property type="term" value="P:D-ribose catabolic process"/>
    <property type="evidence" value="ECO:0007669"/>
    <property type="project" value="UniProtKB-UniRule"/>
</dbReference>
<sequence length="139" mass="15265">MKKHVLLNAPLSHVIATMGHTDQLVICDAGLPIPGAPERIDLAVSRGVPKFMDVVLAVTAEMQIERVILTHEFAETSPALHIELVAHLEHVAQEQGRSISFDYVGHDEFKEMTHLSRAVVRTGECTPYANVIFVSGVVF</sequence>
<dbReference type="Proteomes" id="UP000585721">
    <property type="component" value="Unassembled WGS sequence"/>
</dbReference>
<keyword evidence="3 6" id="KW-0963">Cytoplasm</keyword>
<dbReference type="AlphaFoldDB" id="A0A841G645"/>
<evidence type="ECO:0000256" key="6">
    <source>
        <dbReference type="HAMAP-Rule" id="MF_01661"/>
    </source>
</evidence>
<organism evidence="7 8">
    <name type="scientific">Tolumonas osonensis</name>
    <dbReference type="NCBI Taxonomy" id="675874"/>
    <lineage>
        <taxon>Bacteria</taxon>
        <taxon>Pseudomonadati</taxon>
        <taxon>Pseudomonadota</taxon>
        <taxon>Gammaproteobacteria</taxon>
        <taxon>Aeromonadales</taxon>
        <taxon>Aeromonadaceae</taxon>
        <taxon>Tolumonas</taxon>
    </lineage>
</organism>
<comment type="function">
    <text evidence="6">Catalyzes the interconversion of beta-pyran and beta-furan forms of D-ribose.</text>
</comment>
<evidence type="ECO:0000256" key="1">
    <source>
        <dbReference type="ARBA" id="ARBA00000223"/>
    </source>
</evidence>
<dbReference type="GO" id="GO:0005829">
    <property type="term" value="C:cytosol"/>
    <property type="evidence" value="ECO:0007669"/>
    <property type="project" value="TreeGrafter"/>
</dbReference>
<reference evidence="7 8" key="1">
    <citation type="submission" date="2020-08" db="EMBL/GenBank/DDBJ databases">
        <title>Genomic Encyclopedia of Type Strains, Phase IV (KMG-IV): sequencing the most valuable type-strain genomes for metagenomic binning, comparative biology and taxonomic classification.</title>
        <authorList>
            <person name="Goeker M."/>
        </authorList>
    </citation>
    <scope>NUCLEOTIDE SEQUENCE [LARGE SCALE GENOMIC DNA]</scope>
    <source>
        <strain evidence="7 8">DSM 22975</strain>
    </source>
</reference>
<comment type="subunit">
    <text evidence="6">Homodecamer.</text>
</comment>
<evidence type="ECO:0000256" key="3">
    <source>
        <dbReference type="ARBA" id="ARBA00022490"/>
    </source>
</evidence>